<dbReference type="SMART" id="SM00369">
    <property type="entry name" value="LRR_TYP"/>
    <property type="match status" value="3"/>
</dbReference>
<dbReference type="Pfam" id="PF12799">
    <property type="entry name" value="LRR_4"/>
    <property type="match status" value="1"/>
</dbReference>
<feature type="region of interest" description="Disordered" evidence="5">
    <location>
        <begin position="295"/>
        <end position="319"/>
    </location>
</feature>
<keyword evidence="4" id="KW-0677">Repeat</keyword>
<dbReference type="GO" id="GO:0005634">
    <property type="term" value="C:nucleus"/>
    <property type="evidence" value="ECO:0007669"/>
    <property type="project" value="TreeGrafter"/>
</dbReference>
<dbReference type="PANTHER" id="PTHR22710">
    <property type="entry name" value="X-RAY RADIATION RESISTANCE ASSOCIATED PROTEIN 1 XRRA1"/>
    <property type="match status" value="1"/>
</dbReference>
<dbReference type="Proteomes" id="UP000013827">
    <property type="component" value="Unassembled WGS sequence"/>
</dbReference>
<dbReference type="SMART" id="SM00364">
    <property type="entry name" value="LRR_BAC"/>
    <property type="match status" value="3"/>
</dbReference>
<evidence type="ECO:0000256" key="4">
    <source>
        <dbReference type="ARBA" id="ARBA00022737"/>
    </source>
</evidence>
<dbReference type="Gene3D" id="3.80.10.10">
    <property type="entry name" value="Ribonuclease Inhibitor"/>
    <property type="match status" value="2"/>
</dbReference>
<dbReference type="PANTHER" id="PTHR22710:SF2">
    <property type="entry name" value="X-RAY RADIATION RESISTANCE-ASSOCIATED PROTEIN 1"/>
    <property type="match status" value="1"/>
</dbReference>
<dbReference type="PaxDb" id="2903-EOD13854"/>
<keyword evidence="2" id="KW-0963">Cytoplasm</keyword>
<feature type="region of interest" description="Disordered" evidence="5">
    <location>
        <begin position="23"/>
        <end position="60"/>
    </location>
</feature>
<dbReference type="AlphaFoldDB" id="A0A0D3IRG9"/>
<dbReference type="SUPFAM" id="SSF52058">
    <property type="entry name" value="L domain-like"/>
    <property type="match status" value="1"/>
</dbReference>
<evidence type="ECO:0000256" key="1">
    <source>
        <dbReference type="ARBA" id="ARBA00004496"/>
    </source>
</evidence>
<sequence length="442" mass="47311">MPERGRLRAHSEVSLSALNALESRSALTQPRTIELDAPPPPPPRRRRVRAGSTREPARCSRQRSVEASIVLDGFLLLEAARVEDPEEAERIVLEGCGLSRVVAEDLAFFTRLTHLDLGDNGVELEDLASLPALEELHIDCNGLTRLHVPENSFARLEILNVSFNGIAPDTIVSLGSLPMLKELDLSNNRLAELPASLASLTSLRQLACDNNRLSSESVIHSLATLPKLCSLSLARNAIERLPASVEEGGFAMLASLSLAHNCIEHESDVAPLLQRLSSLSRLLLYGNPFVSRTESGGLSLTNPQARAQSSGLDGDADEEESSFFLTGAGAAERRGELTQDEALEQLALELSSIPVDHSRDTPSAVAALRAALRRVDDAPPLLSDASFLQQTASTRAKARPRGGRRGGACTAPAPEDQPPPPLYTGGADALDLGPMTLVRAGR</sequence>
<accession>A0A0D3IRG9</accession>
<dbReference type="GeneID" id="17260001"/>
<dbReference type="GO" id="GO:0005737">
    <property type="term" value="C:cytoplasm"/>
    <property type="evidence" value="ECO:0007669"/>
    <property type="project" value="UniProtKB-SubCell"/>
</dbReference>
<proteinExistence type="predicted"/>
<comment type="subcellular location">
    <subcellularLocation>
        <location evidence="1">Cytoplasm</location>
    </subcellularLocation>
</comment>
<dbReference type="InterPro" id="IPR032675">
    <property type="entry name" value="LRR_dom_sf"/>
</dbReference>
<dbReference type="EnsemblProtists" id="EOD13854">
    <property type="protein sequence ID" value="EOD13854"/>
    <property type="gene ID" value="EMIHUDRAFT_212380"/>
</dbReference>
<dbReference type="InterPro" id="IPR003591">
    <property type="entry name" value="Leu-rich_rpt_typical-subtyp"/>
</dbReference>
<reference evidence="6" key="2">
    <citation type="submission" date="2024-10" db="UniProtKB">
        <authorList>
            <consortium name="EnsemblProtists"/>
        </authorList>
    </citation>
    <scope>IDENTIFICATION</scope>
</reference>
<name>A0A0D3IRG9_EMIH1</name>
<dbReference type="PROSITE" id="PS51450">
    <property type="entry name" value="LRR"/>
    <property type="match status" value="1"/>
</dbReference>
<evidence type="ECO:0000256" key="2">
    <source>
        <dbReference type="ARBA" id="ARBA00022490"/>
    </source>
</evidence>
<organism evidence="6 7">
    <name type="scientific">Emiliania huxleyi (strain CCMP1516)</name>
    <dbReference type="NCBI Taxonomy" id="280463"/>
    <lineage>
        <taxon>Eukaryota</taxon>
        <taxon>Haptista</taxon>
        <taxon>Haptophyta</taxon>
        <taxon>Prymnesiophyceae</taxon>
        <taxon>Isochrysidales</taxon>
        <taxon>Noelaerhabdaceae</taxon>
        <taxon>Emiliania</taxon>
    </lineage>
</organism>
<keyword evidence="7" id="KW-1185">Reference proteome</keyword>
<dbReference type="KEGG" id="ehx:EMIHUDRAFT_212380"/>
<protein>
    <submittedName>
        <fullName evidence="6">Uncharacterized protein</fullName>
    </submittedName>
</protein>
<feature type="compositionally biased region" description="Polar residues" evidence="5">
    <location>
        <begin position="295"/>
        <end position="311"/>
    </location>
</feature>
<feature type="region of interest" description="Disordered" evidence="5">
    <location>
        <begin position="386"/>
        <end position="442"/>
    </location>
</feature>
<dbReference type="RefSeq" id="XP_005766283.1">
    <property type="nucleotide sequence ID" value="XM_005766226.1"/>
</dbReference>
<dbReference type="HOGENOM" id="CLU_620293_0_0_1"/>
<evidence type="ECO:0000313" key="6">
    <source>
        <dbReference type="EnsemblProtists" id="EOD13854"/>
    </source>
</evidence>
<dbReference type="eggNOG" id="KOG0619">
    <property type="taxonomic scope" value="Eukaryota"/>
</dbReference>
<dbReference type="InterPro" id="IPR025875">
    <property type="entry name" value="Leu-rich_rpt_4"/>
</dbReference>
<dbReference type="InterPro" id="IPR001611">
    <property type="entry name" value="Leu-rich_rpt"/>
</dbReference>
<keyword evidence="3" id="KW-0433">Leucine-rich repeat</keyword>
<reference evidence="7" key="1">
    <citation type="journal article" date="2013" name="Nature">
        <title>Pan genome of the phytoplankton Emiliania underpins its global distribution.</title>
        <authorList>
            <person name="Read B.A."/>
            <person name="Kegel J."/>
            <person name="Klute M.J."/>
            <person name="Kuo A."/>
            <person name="Lefebvre S.C."/>
            <person name="Maumus F."/>
            <person name="Mayer C."/>
            <person name="Miller J."/>
            <person name="Monier A."/>
            <person name="Salamov A."/>
            <person name="Young J."/>
            <person name="Aguilar M."/>
            <person name="Claverie J.M."/>
            <person name="Frickenhaus S."/>
            <person name="Gonzalez K."/>
            <person name="Herman E.K."/>
            <person name="Lin Y.C."/>
            <person name="Napier J."/>
            <person name="Ogata H."/>
            <person name="Sarno A.F."/>
            <person name="Shmutz J."/>
            <person name="Schroeder D."/>
            <person name="de Vargas C."/>
            <person name="Verret F."/>
            <person name="von Dassow P."/>
            <person name="Valentin K."/>
            <person name="Van de Peer Y."/>
            <person name="Wheeler G."/>
            <person name="Dacks J.B."/>
            <person name="Delwiche C.F."/>
            <person name="Dyhrman S.T."/>
            <person name="Glockner G."/>
            <person name="John U."/>
            <person name="Richards T."/>
            <person name="Worden A.Z."/>
            <person name="Zhang X."/>
            <person name="Grigoriev I.V."/>
            <person name="Allen A.E."/>
            <person name="Bidle K."/>
            <person name="Borodovsky M."/>
            <person name="Bowler C."/>
            <person name="Brownlee C."/>
            <person name="Cock J.M."/>
            <person name="Elias M."/>
            <person name="Gladyshev V.N."/>
            <person name="Groth M."/>
            <person name="Guda C."/>
            <person name="Hadaegh A."/>
            <person name="Iglesias-Rodriguez M.D."/>
            <person name="Jenkins J."/>
            <person name="Jones B.M."/>
            <person name="Lawson T."/>
            <person name="Leese F."/>
            <person name="Lindquist E."/>
            <person name="Lobanov A."/>
            <person name="Lomsadze A."/>
            <person name="Malik S.B."/>
            <person name="Marsh M.E."/>
            <person name="Mackinder L."/>
            <person name="Mock T."/>
            <person name="Mueller-Roeber B."/>
            <person name="Pagarete A."/>
            <person name="Parker M."/>
            <person name="Probert I."/>
            <person name="Quesneville H."/>
            <person name="Raines C."/>
            <person name="Rensing S.A."/>
            <person name="Riano-Pachon D.M."/>
            <person name="Richier S."/>
            <person name="Rokitta S."/>
            <person name="Shiraiwa Y."/>
            <person name="Soanes D.M."/>
            <person name="van der Giezen M."/>
            <person name="Wahlund T.M."/>
            <person name="Williams B."/>
            <person name="Wilson W."/>
            <person name="Wolfe G."/>
            <person name="Wurch L.L."/>
        </authorList>
    </citation>
    <scope>NUCLEOTIDE SEQUENCE</scope>
</reference>
<evidence type="ECO:0000313" key="7">
    <source>
        <dbReference type="Proteomes" id="UP000013827"/>
    </source>
</evidence>
<dbReference type="STRING" id="2903.R1DYS6"/>
<evidence type="ECO:0000256" key="3">
    <source>
        <dbReference type="ARBA" id="ARBA00022614"/>
    </source>
</evidence>
<evidence type="ECO:0000256" key="5">
    <source>
        <dbReference type="SAM" id="MobiDB-lite"/>
    </source>
</evidence>